<sequence length="316" mass="34827">MKAYFYPVLALVLSAGLGWMIAKSGLISRADSHASSPTAAIPPRPQRAAQEQRKQTSTTHHGDSIPLSMLQGLGDLKGSPRLTAAFWFGDETEIRDANFAHLTEWLQLTENQQNALASILREAENDRRDWEIGNIHSQRIDEGIYQLAWIDHDSSSLPALQQALAREFGETLGESIFIRGNLHRFFEPLSGWQQRRIPEILLTIKSNTNGGLDFIFTNGDWRSVSPQTGVDPTSLPLLRLAHLFDYRSDAEAMLKLSEKSGPPVAAAIPGKAGFVSSPFCGKIIDVRGMPAGTLVADPNFPSAEKKYFRVPPPAEN</sequence>
<keyword evidence="3" id="KW-1185">Reference proteome</keyword>
<organism evidence="2 3">
    <name type="scientific">Luteolibacter pohnpeiensis</name>
    <dbReference type="NCBI Taxonomy" id="454153"/>
    <lineage>
        <taxon>Bacteria</taxon>
        <taxon>Pseudomonadati</taxon>
        <taxon>Verrucomicrobiota</taxon>
        <taxon>Verrucomicrobiia</taxon>
        <taxon>Verrucomicrobiales</taxon>
        <taxon>Verrucomicrobiaceae</taxon>
        <taxon>Luteolibacter</taxon>
    </lineage>
</organism>
<feature type="region of interest" description="Disordered" evidence="1">
    <location>
        <begin position="33"/>
        <end position="67"/>
    </location>
</feature>
<protein>
    <submittedName>
        <fullName evidence="2">Uncharacterized protein</fullName>
    </submittedName>
</protein>
<dbReference type="Proteomes" id="UP000603141">
    <property type="component" value="Unassembled WGS sequence"/>
</dbReference>
<evidence type="ECO:0000256" key="1">
    <source>
        <dbReference type="SAM" id="MobiDB-lite"/>
    </source>
</evidence>
<evidence type="ECO:0000313" key="3">
    <source>
        <dbReference type="Proteomes" id="UP000603141"/>
    </source>
</evidence>
<name>A0A934VXY9_9BACT</name>
<dbReference type="EMBL" id="JAENIJ010000031">
    <property type="protein sequence ID" value="MBK1883984.1"/>
    <property type="molecule type" value="Genomic_DNA"/>
</dbReference>
<comment type="caution">
    <text evidence="2">The sequence shown here is derived from an EMBL/GenBank/DDBJ whole genome shotgun (WGS) entry which is preliminary data.</text>
</comment>
<accession>A0A934VXY9</accession>
<reference evidence="2" key="1">
    <citation type="submission" date="2021-01" db="EMBL/GenBank/DDBJ databases">
        <title>Modified the classification status of verrucomicrobia.</title>
        <authorList>
            <person name="Feng X."/>
        </authorList>
    </citation>
    <scope>NUCLEOTIDE SEQUENCE</scope>
    <source>
        <strain evidence="2">KCTC 22041</strain>
    </source>
</reference>
<evidence type="ECO:0000313" key="2">
    <source>
        <dbReference type="EMBL" id="MBK1883984.1"/>
    </source>
</evidence>
<dbReference type="AlphaFoldDB" id="A0A934VXY9"/>
<gene>
    <name evidence="2" type="ORF">JIN85_16310</name>
</gene>
<proteinExistence type="predicted"/>
<dbReference type="RefSeq" id="WP_200272715.1">
    <property type="nucleotide sequence ID" value="NZ_JAENIJ010000031.1"/>
</dbReference>